<reference evidence="1 2" key="1">
    <citation type="journal article" date="2016" name="Nat. Commun.">
        <title>Extremotolerant tardigrade genome and improved radiotolerance of human cultured cells by tardigrade-unique protein.</title>
        <authorList>
            <person name="Hashimoto T."/>
            <person name="Horikawa D.D."/>
            <person name="Saito Y."/>
            <person name="Kuwahara H."/>
            <person name="Kozuka-Hata H."/>
            <person name="Shin-I T."/>
            <person name="Minakuchi Y."/>
            <person name="Ohishi K."/>
            <person name="Motoyama A."/>
            <person name="Aizu T."/>
            <person name="Enomoto A."/>
            <person name="Kondo K."/>
            <person name="Tanaka S."/>
            <person name="Hara Y."/>
            <person name="Koshikawa S."/>
            <person name="Sagara H."/>
            <person name="Miura T."/>
            <person name="Yokobori S."/>
            <person name="Miyagawa K."/>
            <person name="Suzuki Y."/>
            <person name="Kubo T."/>
            <person name="Oyama M."/>
            <person name="Kohara Y."/>
            <person name="Fujiyama A."/>
            <person name="Arakawa K."/>
            <person name="Katayama T."/>
            <person name="Toyoda A."/>
            <person name="Kunieda T."/>
        </authorList>
    </citation>
    <scope>NUCLEOTIDE SEQUENCE [LARGE SCALE GENOMIC DNA]</scope>
    <source>
        <strain evidence="1 2">YOKOZUNA-1</strain>
    </source>
</reference>
<keyword evidence="2" id="KW-1185">Reference proteome</keyword>
<protein>
    <submittedName>
        <fullName evidence="1">Uncharacterized protein</fullName>
    </submittedName>
</protein>
<dbReference type="EMBL" id="BDGG01000001">
    <property type="protein sequence ID" value="GAU89743.1"/>
    <property type="molecule type" value="Genomic_DNA"/>
</dbReference>
<evidence type="ECO:0000313" key="1">
    <source>
        <dbReference type="EMBL" id="GAU89743.1"/>
    </source>
</evidence>
<sequence length="76" mass="8784">MYSTVNSSHFRHLPEMIFGIDTCPNERAVLSLRMTVASQILSFVGVGVYTGKWAKMTHPHDFFSRKRPQRCYFSLT</sequence>
<dbReference type="Proteomes" id="UP000186922">
    <property type="component" value="Unassembled WGS sequence"/>
</dbReference>
<comment type="caution">
    <text evidence="1">The sequence shown here is derived from an EMBL/GenBank/DDBJ whole genome shotgun (WGS) entry which is preliminary data.</text>
</comment>
<accession>A0A1D1UTN9</accession>
<evidence type="ECO:0000313" key="2">
    <source>
        <dbReference type="Proteomes" id="UP000186922"/>
    </source>
</evidence>
<dbReference type="AlphaFoldDB" id="A0A1D1UTN9"/>
<name>A0A1D1UTN9_RAMVA</name>
<gene>
    <name evidence="1" type="primary">RvY_02254-1</name>
    <name evidence="1" type="synonym">RvY_02254.1</name>
    <name evidence="1" type="ORF">RvY_02254</name>
</gene>
<organism evidence="1 2">
    <name type="scientific">Ramazzottius varieornatus</name>
    <name type="common">Water bear</name>
    <name type="synonym">Tardigrade</name>
    <dbReference type="NCBI Taxonomy" id="947166"/>
    <lineage>
        <taxon>Eukaryota</taxon>
        <taxon>Metazoa</taxon>
        <taxon>Ecdysozoa</taxon>
        <taxon>Tardigrada</taxon>
        <taxon>Eutardigrada</taxon>
        <taxon>Parachela</taxon>
        <taxon>Hypsibioidea</taxon>
        <taxon>Ramazzottiidae</taxon>
        <taxon>Ramazzottius</taxon>
    </lineage>
</organism>
<proteinExistence type="predicted"/>